<dbReference type="InterPro" id="IPR006059">
    <property type="entry name" value="SBP"/>
</dbReference>
<evidence type="ECO:0000256" key="6">
    <source>
        <dbReference type="SAM" id="SignalP"/>
    </source>
</evidence>
<proteinExistence type="inferred from homology"/>
<evidence type="ECO:0000256" key="2">
    <source>
        <dbReference type="ARBA" id="ARBA00022448"/>
    </source>
</evidence>
<protein>
    <recommendedName>
        <fullName evidence="5">Maltodextrin-binding protein</fullName>
    </recommendedName>
</protein>
<dbReference type="GO" id="GO:0015144">
    <property type="term" value="F:carbohydrate transmembrane transporter activity"/>
    <property type="evidence" value="ECO:0007669"/>
    <property type="project" value="InterPro"/>
</dbReference>
<keyword evidence="3" id="KW-0762">Sugar transport</keyword>
<keyword evidence="2" id="KW-0813">Transport</keyword>
<accession>A0A9D9EPM1</accession>
<evidence type="ECO:0000313" key="7">
    <source>
        <dbReference type="EMBL" id="MBO8450395.1"/>
    </source>
</evidence>
<dbReference type="GO" id="GO:1901982">
    <property type="term" value="F:maltose binding"/>
    <property type="evidence" value="ECO:0007669"/>
    <property type="project" value="TreeGrafter"/>
</dbReference>
<dbReference type="PANTHER" id="PTHR30061">
    <property type="entry name" value="MALTOSE-BINDING PERIPLASMIC PROTEIN"/>
    <property type="match status" value="1"/>
</dbReference>
<dbReference type="Pfam" id="PF13416">
    <property type="entry name" value="SBP_bac_8"/>
    <property type="match status" value="1"/>
</dbReference>
<dbReference type="CDD" id="cd13586">
    <property type="entry name" value="PBP2_Maltose_binding_like"/>
    <property type="match status" value="1"/>
</dbReference>
<organism evidence="7 8">
    <name type="scientific">Candidatus Avitreponema avistercoris</name>
    <dbReference type="NCBI Taxonomy" id="2840705"/>
    <lineage>
        <taxon>Bacteria</taxon>
        <taxon>Pseudomonadati</taxon>
        <taxon>Spirochaetota</taxon>
        <taxon>Spirochaetia</taxon>
        <taxon>Spirochaetales</taxon>
        <taxon>Candidatus Avitreponema</taxon>
    </lineage>
</organism>
<dbReference type="Gene3D" id="3.40.190.10">
    <property type="entry name" value="Periplasmic binding protein-like II"/>
    <property type="match status" value="2"/>
</dbReference>
<dbReference type="GO" id="GO:0055052">
    <property type="term" value="C:ATP-binding cassette (ABC) transporter complex, substrate-binding subunit-containing"/>
    <property type="evidence" value="ECO:0007669"/>
    <property type="project" value="TreeGrafter"/>
</dbReference>
<dbReference type="PROSITE" id="PS01037">
    <property type="entry name" value="SBP_BACTERIAL_1"/>
    <property type="match status" value="1"/>
</dbReference>
<gene>
    <name evidence="7" type="ORF">IAA96_04740</name>
</gene>
<dbReference type="EMBL" id="JADIMS010000079">
    <property type="protein sequence ID" value="MBO8450395.1"/>
    <property type="molecule type" value="Genomic_DNA"/>
</dbReference>
<comment type="similarity">
    <text evidence="1">Belongs to the bacterial solute-binding protein 1 family.</text>
</comment>
<reference evidence="7" key="2">
    <citation type="journal article" date="2021" name="PeerJ">
        <title>Extensive microbial diversity within the chicken gut microbiome revealed by metagenomics and culture.</title>
        <authorList>
            <person name="Gilroy R."/>
            <person name="Ravi A."/>
            <person name="Getino M."/>
            <person name="Pursley I."/>
            <person name="Horton D.L."/>
            <person name="Alikhan N.F."/>
            <person name="Baker D."/>
            <person name="Gharbi K."/>
            <person name="Hall N."/>
            <person name="Watson M."/>
            <person name="Adriaenssens E.M."/>
            <person name="Foster-Nyarko E."/>
            <person name="Jarju S."/>
            <person name="Secka A."/>
            <person name="Antonio M."/>
            <person name="Oren A."/>
            <person name="Chaudhuri R.R."/>
            <person name="La Ragione R."/>
            <person name="Hildebrand F."/>
            <person name="Pallen M.J."/>
        </authorList>
    </citation>
    <scope>NUCLEOTIDE SEQUENCE</scope>
    <source>
        <strain evidence="7">B3-4054</strain>
    </source>
</reference>
<feature type="chain" id="PRO_5038855419" description="Maltodextrin-binding protein" evidence="6">
    <location>
        <begin position="20"/>
        <end position="399"/>
    </location>
</feature>
<sequence length="399" mass="42520">MKFAKVLVCLLLVSGLVLTGCGKSGESSEKVELVVWESTNGPDQFIEEAGKAFTALHPNVTIKYVNVELGDSTGQITLDGPAGVGPDVFAAPHDKLGELVMGGHVLPTNNAQAVADSVLAACSQALTYEGTMYGYPVSAETYALFYNRALVNENEVPKTWEDMITFCKEFNAENPGKYGLVFDAGNAYYSIVFTTAHGNRLFGESGTDTSRTYLNTDAAVEGMTFFQNFRKEALNVPAADLTTSVADAAFFAGTAAMHITGPWNVANCITEGLDFGITTLPSLPGDTAPASSFSGTRAMFVSAYSKHPEEANAFAEFLVSPEMQKLRFDITGALPSISVTVDSPYVNGFLAQLDYAFPMPSIPEMNAFWDALGSASSNIWNGADVKTELDAADAAILSR</sequence>
<evidence type="ECO:0000256" key="4">
    <source>
        <dbReference type="ARBA" id="ARBA00022729"/>
    </source>
</evidence>
<name>A0A9D9EPM1_9SPIR</name>
<dbReference type="InterPro" id="IPR006061">
    <property type="entry name" value="SBP_1_CS"/>
</dbReference>
<evidence type="ECO:0000256" key="1">
    <source>
        <dbReference type="ARBA" id="ARBA00008520"/>
    </source>
</evidence>
<evidence type="ECO:0000256" key="3">
    <source>
        <dbReference type="ARBA" id="ARBA00022597"/>
    </source>
</evidence>
<evidence type="ECO:0000256" key="5">
    <source>
        <dbReference type="ARBA" id="ARBA00030303"/>
    </source>
</evidence>
<dbReference type="PRINTS" id="PR00181">
    <property type="entry name" value="MALTOSEBP"/>
</dbReference>
<dbReference type="AlphaFoldDB" id="A0A9D9EPM1"/>
<dbReference type="PROSITE" id="PS51257">
    <property type="entry name" value="PROKAR_LIPOPROTEIN"/>
    <property type="match status" value="1"/>
</dbReference>
<dbReference type="SUPFAM" id="SSF53850">
    <property type="entry name" value="Periplasmic binding protein-like II"/>
    <property type="match status" value="1"/>
</dbReference>
<dbReference type="InterPro" id="IPR006060">
    <property type="entry name" value="Maltose/Cyclodextrin-bd"/>
</dbReference>
<dbReference type="Proteomes" id="UP000823616">
    <property type="component" value="Unassembled WGS sequence"/>
</dbReference>
<dbReference type="GO" id="GO:0015768">
    <property type="term" value="P:maltose transport"/>
    <property type="evidence" value="ECO:0007669"/>
    <property type="project" value="TreeGrafter"/>
</dbReference>
<comment type="caution">
    <text evidence="7">The sequence shown here is derived from an EMBL/GenBank/DDBJ whole genome shotgun (WGS) entry which is preliminary data.</text>
</comment>
<keyword evidence="4 6" id="KW-0732">Signal</keyword>
<evidence type="ECO:0000313" key="8">
    <source>
        <dbReference type="Proteomes" id="UP000823616"/>
    </source>
</evidence>
<feature type="signal peptide" evidence="6">
    <location>
        <begin position="1"/>
        <end position="19"/>
    </location>
</feature>
<dbReference type="GO" id="GO:0042956">
    <property type="term" value="P:maltodextrin transmembrane transport"/>
    <property type="evidence" value="ECO:0007669"/>
    <property type="project" value="TreeGrafter"/>
</dbReference>
<dbReference type="PANTHER" id="PTHR30061:SF50">
    <property type="entry name" value="MALTOSE_MALTODEXTRIN-BINDING PERIPLASMIC PROTEIN"/>
    <property type="match status" value="1"/>
</dbReference>
<reference evidence="7" key="1">
    <citation type="submission" date="2020-10" db="EMBL/GenBank/DDBJ databases">
        <authorList>
            <person name="Gilroy R."/>
        </authorList>
    </citation>
    <scope>NUCLEOTIDE SEQUENCE</scope>
    <source>
        <strain evidence="7">B3-4054</strain>
    </source>
</reference>